<protein>
    <submittedName>
        <fullName evidence="1">Uncharacterized protein</fullName>
    </submittedName>
</protein>
<reference evidence="1" key="1">
    <citation type="journal article" date="2014" name="Front. Microbiol.">
        <title>High frequency of phylogenetically diverse reductive dehalogenase-homologous genes in deep subseafloor sedimentary metagenomes.</title>
        <authorList>
            <person name="Kawai M."/>
            <person name="Futagami T."/>
            <person name="Toyoda A."/>
            <person name="Takaki Y."/>
            <person name="Nishi S."/>
            <person name="Hori S."/>
            <person name="Arai W."/>
            <person name="Tsubouchi T."/>
            <person name="Morono Y."/>
            <person name="Uchiyama I."/>
            <person name="Ito T."/>
            <person name="Fujiyama A."/>
            <person name="Inagaki F."/>
            <person name="Takami H."/>
        </authorList>
    </citation>
    <scope>NUCLEOTIDE SEQUENCE</scope>
    <source>
        <strain evidence="1">Expedition CK06-06</strain>
    </source>
</reference>
<feature type="non-terminal residue" evidence="1">
    <location>
        <position position="1"/>
    </location>
</feature>
<sequence length="45" mass="5125">IISTYYANFNSVLLNLLILLKNLINKKPSKKYLNNEVNGNSVNTK</sequence>
<dbReference type="AlphaFoldDB" id="X1LNX6"/>
<organism evidence="1">
    <name type="scientific">marine sediment metagenome</name>
    <dbReference type="NCBI Taxonomy" id="412755"/>
    <lineage>
        <taxon>unclassified sequences</taxon>
        <taxon>metagenomes</taxon>
        <taxon>ecological metagenomes</taxon>
    </lineage>
</organism>
<proteinExistence type="predicted"/>
<comment type="caution">
    <text evidence="1">The sequence shown here is derived from an EMBL/GenBank/DDBJ whole genome shotgun (WGS) entry which is preliminary data.</text>
</comment>
<gene>
    <name evidence="1" type="ORF">S03H2_71945</name>
</gene>
<evidence type="ECO:0000313" key="1">
    <source>
        <dbReference type="EMBL" id="GAH95853.1"/>
    </source>
</evidence>
<accession>X1LNX6</accession>
<name>X1LNX6_9ZZZZ</name>
<dbReference type="EMBL" id="BARU01048382">
    <property type="protein sequence ID" value="GAH95853.1"/>
    <property type="molecule type" value="Genomic_DNA"/>
</dbReference>